<dbReference type="GO" id="GO:0000175">
    <property type="term" value="F:3'-5'-RNA exonuclease activity"/>
    <property type="evidence" value="ECO:0007669"/>
    <property type="project" value="InterPro"/>
</dbReference>
<dbReference type="GO" id="GO:0003676">
    <property type="term" value="F:nucleic acid binding"/>
    <property type="evidence" value="ECO:0007669"/>
    <property type="project" value="InterPro"/>
</dbReference>
<dbReference type="SMART" id="SM00479">
    <property type="entry name" value="EXOIII"/>
    <property type="match status" value="1"/>
</dbReference>
<feature type="domain" description="Exonuclease" evidence="4">
    <location>
        <begin position="6"/>
        <end position="182"/>
    </location>
</feature>
<dbReference type="InterPro" id="IPR013520">
    <property type="entry name" value="Ribonucl_H"/>
</dbReference>
<keyword evidence="3" id="KW-0269">Exonuclease</keyword>
<comment type="caution">
    <text evidence="5">The sequence shown here is derived from an EMBL/GenBank/DDBJ whole genome shotgun (WGS) entry which is preliminary data.</text>
</comment>
<dbReference type="GO" id="GO:0006259">
    <property type="term" value="P:DNA metabolic process"/>
    <property type="evidence" value="ECO:0007669"/>
    <property type="project" value="UniProtKB-ARBA"/>
</dbReference>
<evidence type="ECO:0000256" key="1">
    <source>
        <dbReference type="ARBA" id="ARBA00022722"/>
    </source>
</evidence>
<dbReference type="RefSeq" id="WP_059925511.1">
    <property type="nucleotide sequence ID" value="NZ_LPBG01000047.1"/>
</dbReference>
<dbReference type="CDD" id="cd06133">
    <property type="entry name" value="ERI-1_3'hExo_like"/>
    <property type="match status" value="1"/>
</dbReference>
<proteinExistence type="predicted"/>
<name>A0AAW3MWW4_9BURK</name>
<dbReference type="InterPro" id="IPR051274">
    <property type="entry name" value="3-5_Exoribonuclease"/>
</dbReference>
<dbReference type="Pfam" id="PF00929">
    <property type="entry name" value="RNase_T"/>
    <property type="match status" value="1"/>
</dbReference>
<dbReference type="AlphaFoldDB" id="A0AAW3MWW4"/>
<dbReference type="InterPro" id="IPR036397">
    <property type="entry name" value="RNaseH_sf"/>
</dbReference>
<dbReference type="EMBL" id="LPBJ01000047">
    <property type="protein sequence ID" value="KVP98309.1"/>
    <property type="molecule type" value="Genomic_DNA"/>
</dbReference>
<dbReference type="Gene3D" id="3.30.420.10">
    <property type="entry name" value="Ribonuclease H-like superfamily/Ribonuclease H"/>
    <property type="match status" value="1"/>
</dbReference>
<dbReference type="InterPro" id="IPR012337">
    <property type="entry name" value="RNaseH-like_sf"/>
</dbReference>
<evidence type="ECO:0000256" key="2">
    <source>
        <dbReference type="ARBA" id="ARBA00022801"/>
    </source>
</evidence>
<dbReference type="PANTHER" id="PTHR23044:SF61">
    <property type="entry name" value="3'-5' EXORIBONUCLEASE 1-RELATED"/>
    <property type="match status" value="1"/>
</dbReference>
<organism evidence="5 6">
    <name type="scientific">Burkholderia ubonensis</name>
    <dbReference type="NCBI Taxonomy" id="101571"/>
    <lineage>
        <taxon>Bacteria</taxon>
        <taxon>Pseudomonadati</taxon>
        <taxon>Pseudomonadota</taxon>
        <taxon>Betaproteobacteria</taxon>
        <taxon>Burkholderiales</taxon>
        <taxon>Burkholderiaceae</taxon>
        <taxon>Burkholderia</taxon>
        <taxon>Burkholderia cepacia complex</taxon>
    </lineage>
</organism>
<reference evidence="5 6" key="1">
    <citation type="submission" date="2015-11" db="EMBL/GenBank/DDBJ databases">
        <title>Expanding the genomic diversity of Burkholderia species for the development of highly accurate diagnostics.</title>
        <authorList>
            <person name="Sahl J."/>
            <person name="Keim P."/>
            <person name="Wagner D."/>
        </authorList>
    </citation>
    <scope>NUCLEOTIDE SEQUENCE [LARGE SCALE GENOMIC DNA]</scope>
    <source>
        <strain evidence="5 6">MSMB1808WGS</strain>
    </source>
</reference>
<dbReference type="SUPFAM" id="SSF53098">
    <property type="entry name" value="Ribonuclease H-like"/>
    <property type="match status" value="1"/>
</dbReference>
<keyword evidence="1" id="KW-0540">Nuclease</keyword>
<evidence type="ECO:0000259" key="4">
    <source>
        <dbReference type="SMART" id="SM00479"/>
    </source>
</evidence>
<sequence length="193" mass="21904">MNKDTPFLALDLELNQPSNRIIQVGITLGSRMQSEEEWIVRQWLLDPQEPIAEFITGLTGITNEDIATKAVPWEQMARELGALLDEKQPFVNPVTWGGGDSVELLASLRERAIDFPYFGRRWVDVKTAHTFLALTHGKKPTGGLRATMTHYKLHFIGEQHRADADAFNTLRLFFRLMERQNILEGMATLAKSV</sequence>
<keyword evidence="6" id="KW-1185">Reference proteome</keyword>
<keyword evidence="2" id="KW-0378">Hydrolase</keyword>
<protein>
    <recommendedName>
        <fullName evidence="4">Exonuclease domain-containing protein</fullName>
    </recommendedName>
</protein>
<evidence type="ECO:0000313" key="5">
    <source>
        <dbReference type="EMBL" id="KVP98309.1"/>
    </source>
</evidence>
<accession>A0AAW3MWW4</accession>
<dbReference type="InterPro" id="IPR047201">
    <property type="entry name" value="ERI-1_3'hExo-like"/>
</dbReference>
<dbReference type="Proteomes" id="UP000056453">
    <property type="component" value="Unassembled WGS sequence"/>
</dbReference>
<evidence type="ECO:0000256" key="3">
    <source>
        <dbReference type="ARBA" id="ARBA00022839"/>
    </source>
</evidence>
<gene>
    <name evidence="5" type="ORF">WJ96_07250</name>
</gene>
<dbReference type="PANTHER" id="PTHR23044">
    <property type="entry name" value="3'-5' EXONUCLEASE ERI1-RELATED"/>
    <property type="match status" value="1"/>
</dbReference>
<evidence type="ECO:0000313" key="6">
    <source>
        <dbReference type="Proteomes" id="UP000056453"/>
    </source>
</evidence>